<name>A0A1S4AS82_TOBAC</name>
<dbReference type="PANTHER" id="PTHR33240">
    <property type="entry name" value="OS08G0508500 PROTEIN"/>
    <property type="match status" value="1"/>
</dbReference>
<keyword evidence="1" id="KW-1185">Reference proteome</keyword>
<dbReference type="AlphaFoldDB" id="A0A1S4AS82"/>
<gene>
    <name evidence="2" type="primary">LOC107800662</name>
</gene>
<proteinExistence type="predicted"/>
<dbReference type="OrthoDB" id="1468745at2759"/>
<reference evidence="2" key="2">
    <citation type="submission" date="2025-08" db="UniProtKB">
        <authorList>
            <consortium name="RefSeq"/>
        </authorList>
    </citation>
    <scope>IDENTIFICATION</scope>
    <source>
        <tissue evidence="2">Leaf</tissue>
    </source>
</reference>
<dbReference type="RefSeq" id="XP_016479368.1">
    <property type="nucleotide sequence ID" value="XM_016623882.1"/>
</dbReference>
<dbReference type="Proteomes" id="UP000790787">
    <property type="component" value="Chromosome 7"/>
</dbReference>
<accession>A0A1S4AS82</accession>
<dbReference type="GeneID" id="107800662"/>
<organism evidence="1 2">
    <name type="scientific">Nicotiana tabacum</name>
    <name type="common">Common tobacco</name>
    <dbReference type="NCBI Taxonomy" id="4097"/>
    <lineage>
        <taxon>Eukaryota</taxon>
        <taxon>Viridiplantae</taxon>
        <taxon>Streptophyta</taxon>
        <taxon>Embryophyta</taxon>
        <taxon>Tracheophyta</taxon>
        <taxon>Spermatophyta</taxon>
        <taxon>Magnoliopsida</taxon>
        <taxon>eudicotyledons</taxon>
        <taxon>Gunneridae</taxon>
        <taxon>Pentapetalae</taxon>
        <taxon>asterids</taxon>
        <taxon>lamiids</taxon>
        <taxon>Solanales</taxon>
        <taxon>Solanaceae</taxon>
        <taxon>Nicotianoideae</taxon>
        <taxon>Nicotianeae</taxon>
        <taxon>Nicotiana</taxon>
    </lineage>
</organism>
<reference evidence="1" key="1">
    <citation type="journal article" date="2014" name="Nat. Commun.">
        <title>The tobacco genome sequence and its comparison with those of tomato and potato.</title>
        <authorList>
            <person name="Sierro N."/>
            <person name="Battey J.N."/>
            <person name="Ouadi S."/>
            <person name="Bakaher N."/>
            <person name="Bovet L."/>
            <person name="Willig A."/>
            <person name="Goepfert S."/>
            <person name="Peitsch M.C."/>
            <person name="Ivanov N.V."/>
        </authorList>
    </citation>
    <scope>NUCLEOTIDE SEQUENCE [LARGE SCALE GENOMIC DNA]</scope>
</reference>
<evidence type="ECO:0000313" key="1">
    <source>
        <dbReference type="Proteomes" id="UP000790787"/>
    </source>
</evidence>
<dbReference type="KEGG" id="nta:107800662"/>
<dbReference type="PANTHER" id="PTHR33240:SF8">
    <property type="entry name" value="OS03G0439900 PROTEIN"/>
    <property type="match status" value="1"/>
</dbReference>
<evidence type="ECO:0000313" key="2">
    <source>
        <dbReference type="RefSeq" id="XP_016479368.1"/>
    </source>
</evidence>
<sequence length="170" mass="19128">MRNIKESRYPEPIKSDPSQRDPNLWCEYLGTHGHKAGDCLHLCKEVTTLFKNNHLREFLSDRAKNNYGHNRDNAGLSKIGEDPPRLTINTIFGGNKTNGASFLAAQNTKISMTLSKRLRKVAEDDITFTEEDADVLLLPYNDALIISLNVLDFETKRVLVNPGSSTNIIQ</sequence>
<protein>
    <submittedName>
        <fullName evidence="2">Uncharacterized protein LOC107800662</fullName>
    </submittedName>
</protein>
<dbReference type="PaxDb" id="4097-A0A1S4AS82"/>